<sequence length="510" mass="52923">MMDKWINNNTISKVLALAIGVLLWGMVHLDDVSTTPVPTAAYDTKAIPNVKIQTHGLDEDKYVLSAMETDRVRLEVRGQRSDLTSFFTDDYRVELDLSQAQPGTNTYPLVPDLPDGVKLVSMEPSMVTATIEEKSTKAFTPVIITKGVPSDGYQLGTPVIDGSPRVKVTLPKSQLDEVQQIQGVVDVSGAEEDVTLKKVKLKAYDKEGHELSGAVIEPPVVTARVPVTKGYVSLPVKVNYTGKLPDGLVLSKVVPNVDVAAVYAKQSDLSSLGAYVPVTLDLGKIKEAGTTTVEADLQAPGGAERVEPAAVKLEVTVSPEADVQSSEEVITGVPVTLKGASSRLDAAISSPSDARIDVTVTAPADMLRDLGPEDVSAVANISGLEAGQHQVPVTVTLPEYVTLAGKDTSPSVTVTIKEKSSSAAAAKPDQGGTGSTGNTNSSTENGNKPNTDSPPKDDPTSGQQENSGEPSTTTPETPADPAAGDGTDSGSGSTGNEGSSEPSGTGGGSP</sequence>
<dbReference type="Gene3D" id="2.170.120.40">
    <property type="entry name" value="YbbR-like domain"/>
    <property type="match status" value="2"/>
</dbReference>
<dbReference type="Pfam" id="PF07949">
    <property type="entry name" value="YbbR"/>
    <property type="match status" value="3"/>
</dbReference>
<reference evidence="2 3" key="1">
    <citation type="submission" date="2023-07" db="EMBL/GenBank/DDBJ databases">
        <title>Paenibacillus sp. JX-17 nov. isolated from soil.</title>
        <authorList>
            <person name="Wan Y."/>
            <person name="Liu B."/>
        </authorList>
    </citation>
    <scope>NUCLEOTIDE SEQUENCE [LARGE SCALE GENOMIC DNA]</scope>
    <source>
        <strain evidence="2 3">JX-17</strain>
    </source>
</reference>
<dbReference type="InterPro" id="IPR053154">
    <property type="entry name" value="c-di-AMP_regulator"/>
</dbReference>
<name>A0ABT9CLE2_9BACL</name>
<evidence type="ECO:0000313" key="2">
    <source>
        <dbReference type="EMBL" id="MDO7908742.1"/>
    </source>
</evidence>
<comment type="caution">
    <text evidence="2">The sequence shown here is derived from an EMBL/GenBank/DDBJ whole genome shotgun (WGS) entry which is preliminary data.</text>
</comment>
<keyword evidence="3" id="KW-1185">Reference proteome</keyword>
<dbReference type="PANTHER" id="PTHR37804:SF1">
    <property type="entry name" value="CDAA REGULATORY PROTEIN CDAR"/>
    <property type="match status" value="1"/>
</dbReference>
<dbReference type="RefSeq" id="WP_305025963.1">
    <property type="nucleotide sequence ID" value="NZ_JAUQTB010000021.1"/>
</dbReference>
<dbReference type="PANTHER" id="PTHR37804">
    <property type="entry name" value="CDAA REGULATORY PROTEIN CDAR"/>
    <property type="match status" value="1"/>
</dbReference>
<dbReference type="EMBL" id="JAUQTB010000021">
    <property type="protein sequence ID" value="MDO7908742.1"/>
    <property type="molecule type" value="Genomic_DNA"/>
</dbReference>
<dbReference type="Proteomes" id="UP001240171">
    <property type="component" value="Unassembled WGS sequence"/>
</dbReference>
<dbReference type="InterPro" id="IPR012505">
    <property type="entry name" value="YbbR"/>
</dbReference>
<feature type="compositionally biased region" description="Low complexity" evidence="1">
    <location>
        <begin position="436"/>
        <end position="447"/>
    </location>
</feature>
<protein>
    <submittedName>
        <fullName evidence="2">CdaR family protein</fullName>
    </submittedName>
</protein>
<feature type="region of interest" description="Disordered" evidence="1">
    <location>
        <begin position="415"/>
        <end position="510"/>
    </location>
</feature>
<accession>A0ABT9CLE2</accession>
<evidence type="ECO:0000313" key="3">
    <source>
        <dbReference type="Proteomes" id="UP001240171"/>
    </source>
</evidence>
<dbReference type="Gene3D" id="2.170.120.30">
    <property type="match status" value="2"/>
</dbReference>
<evidence type="ECO:0000256" key="1">
    <source>
        <dbReference type="SAM" id="MobiDB-lite"/>
    </source>
</evidence>
<organism evidence="2 3">
    <name type="scientific">Paenibacillus lacisoli</name>
    <dbReference type="NCBI Taxonomy" id="3064525"/>
    <lineage>
        <taxon>Bacteria</taxon>
        <taxon>Bacillati</taxon>
        <taxon>Bacillota</taxon>
        <taxon>Bacilli</taxon>
        <taxon>Bacillales</taxon>
        <taxon>Paenibacillaceae</taxon>
        <taxon>Paenibacillus</taxon>
    </lineage>
</organism>
<gene>
    <name evidence="2" type="ORF">Q5741_20355</name>
</gene>
<feature type="compositionally biased region" description="Low complexity" evidence="1">
    <location>
        <begin position="467"/>
        <end position="486"/>
    </location>
</feature>
<proteinExistence type="predicted"/>
<dbReference type="CDD" id="cd20206">
    <property type="entry name" value="YbbR"/>
    <property type="match status" value="1"/>
</dbReference>